<proteinExistence type="predicted"/>
<name>A0A0A9E9Y2_ARUDO</name>
<reference evidence="1" key="2">
    <citation type="journal article" date="2015" name="Data Brief">
        <title>Shoot transcriptome of the giant reed, Arundo donax.</title>
        <authorList>
            <person name="Barrero R.A."/>
            <person name="Guerrero F.D."/>
            <person name="Moolhuijzen P."/>
            <person name="Goolsby J.A."/>
            <person name="Tidwell J."/>
            <person name="Bellgard S.E."/>
            <person name="Bellgard M.I."/>
        </authorList>
    </citation>
    <scope>NUCLEOTIDE SEQUENCE</scope>
    <source>
        <tissue evidence="1">Shoot tissue taken approximately 20 cm above the soil surface</tissue>
    </source>
</reference>
<reference evidence="1" key="1">
    <citation type="submission" date="2014-09" db="EMBL/GenBank/DDBJ databases">
        <authorList>
            <person name="Magalhaes I.L.F."/>
            <person name="Oliveira U."/>
            <person name="Santos F.R."/>
            <person name="Vidigal T.H.D.A."/>
            <person name="Brescovit A.D."/>
            <person name="Santos A.J."/>
        </authorList>
    </citation>
    <scope>NUCLEOTIDE SEQUENCE</scope>
    <source>
        <tissue evidence="1">Shoot tissue taken approximately 20 cm above the soil surface</tissue>
    </source>
</reference>
<dbReference type="EMBL" id="GBRH01200321">
    <property type="protein sequence ID" value="JAD97574.1"/>
    <property type="molecule type" value="Transcribed_RNA"/>
</dbReference>
<sequence>MSPATASARNG</sequence>
<evidence type="ECO:0000313" key="1">
    <source>
        <dbReference type="EMBL" id="JAD97574.1"/>
    </source>
</evidence>
<organism evidence="1">
    <name type="scientific">Arundo donax</name>
    <name type="common">Giant reed</name>
    <name type="synonym">Donax arundinaceus</name>
    <dbReference type="NCBI Taxonomy" id="35708"/>
    <lineage>
        <taxon>Eukaryota</taxon>
        <taxon>Viridiplantae</taxon>
        <taxon>Streptophyta</taxon>
        <taxon>Embryophyta</taxon>
        <taxon>Tracheophyta</taxon>
        <taxon>Spermatophyta</taxon>
        <taxon>Magnoliopsida</taxon>
        <taxon>Liliopsida</taxon>
        <taxon>Poales</taxon>
        <taxon>Poaceae</taxon>
        <taxon>PACMAD clade</taxon>
        <taxon>Arundinoideae</taxon>
        <taxon>Arundineae</taxon>
        <taxon>Arundo</taxon>
    </lineage>
</organism>
<accession>A0A0A9E9Y2</accession>
<protein>
    <submittedName>
        <fullName evidence="1">Uncharacterized protein</fullName>
    </submittedName>
</protein>